<evidence type="ECO:0000256" key="1">
    <source>
        <dbReference type="SAM" id="MobiDB-lite"/>
    </source>
</evidence>
<reference evidence="2 3" key="1">
    <citation type="submission" date="2016-10" db="EMBL/GenBank/DDBJ databases">
        <authorList>
            <person name="de Groot N.N."/>
        </authorList>
    </citation>
    <scope>NUCLEOTIDE SEQUENCE [LARGE SCALE GENOMIC DNA]</scope>
    <source>
        <strain evidence="2 3">KPR-7B</strain>
    </source>
</reference>
<organism evidence="2 3">
    <name type="scientific">Actinomyces ruminicola</name>
    <dbReference type="NCBI Taxonomy" id="332524"/>
    <lineage>
        <taxon>Bacteria</taxon>
        <taxon>Bacillati</taxon>
        <taxon>Actinomycetota</taxon>
        <taxon>Actinomycetes</taxon>
        <taxon>Actinomycetales</taxon>
        <taxon>Actinomycetaceae</taxon>
        <taxon>Actinomyces</taxon>
    </lineage>
</organism>
<feature type="region of interest" description="Disordered" evidence="1">
    <location>
        <begin position="174"/>
        <end position="195"/>
    </location>
</feature>
<dbReference type="EMBL" id="FNHU01000004">
    <property type="protein sequence ID" value="SDM58265.1"/>
    <property type="molecule type" value="Genomic_DNA"/>
</dbReference>
<dbReference type="Proteomes" id="UP000199671">
    <property type="component" value="Unassembled WGS sequence"/>
</dbReference>
<gene>
    <name evidence="2" type="ORF">SAMN04487766_10466</name>
</gene>
<accession>A0A1G9UFG4</accession>
<evidence type="ECO:0000313" key="2">
    <source>
        <dbReference type="EMBL" id="SDM58265.1"/>
    </source>
</evidence>
<proteinExistence type="predicted"/>
<dbReference type="AlphaFoldDB" id="A0A1G9UFG4"/>
<sequence length="195" mass="21324">MVRVPLCSPGWCGRWCWSRWLAWSVGVLSGVVQAPAWRVCTLLGWAPRRYPRDCADSTCDPGVVTLLSCATSPSLHTGAIPPGSDPEATSACFQEKPRTRRVCSAGSGVQTRSRRPGRVGQREAPDRMWYHRTRCPATVGLGREVSEVADTIHHIPRTRGNRFGWAGGVGSRTWVSPRQRGPALHNASRQGVLDG</sequence>
<name>A0A1G9UFG4_9ACTO</name>
<feature type="region of interest" description="Disordered" evidence="1">
    <location>
        <begin position="103"/>
        <end position="123"/>
    </location>
</feature>
<protein>
    <submittedName>
        <fullName evidence="2">Uncharacterized protein</fullName>
    </submittedName>
</protein>
<evidence type="ECO:0000313" key="3">
    <source>
        <dbReference type="Proteomes" id="UP000199671"/>
    </source>
</evidence>